<evidence type="ECO:0000313" key="3">
    <source>
        <dbReference type="Proteomes" id="UP001157974"/>
    </source>
</evidence>
<evidence type="ECO:0000256" key="1">
    <source>
        <dbReference type="SAM" id="MobiDB-lite"/>
    </source>
</evidence>
<evidence type="ECO:0000313" key="2">
    <source>
        <dbReference type="EMBL" id="KAJ8907526.1"/>
    </source>
</evidence>
<reference evidence="2 3" key="1">
    <citation type="journal article" date="2023" name="Nat. Commun.">
        <title>Origin of minicircular mitochondrial genomes in red algae.</title>
        <authorList>
            <person name="Lee Y."/>
            <person name="Cho C.H."/>
            <person name="Lee Y.M."/>
            <person name="Park S.I."/>
            <person name="Yang J.H."/>
            <person name="West J.A."/>
            <person name="Bhattacharya D."/>
            <person name="Yoon H.S."/>
        </authorList>
    </citation>
    <scope>NUCLEOTIDE SEQUENCE [LARGE SCALE GENOMIC DNA]</scope>
    <source>
        <strain evidence="2 3">CCMP1338</strain>
        <tissue evidence="2">Whole cell</tissue>
    </source>
</reference>
<gene>
    <name evidence="2" type="ORF">NDN08_007637</name>
</gene>
<name>A0AAV8V3P5_9RHOD</name>
<dbReference type="AlphaFoldDB" id="A0AAV8V3P5"/>
<keyword evidence="3" id="KW-1185">Reference proteome</keyword>
<feature type="region of interest" description="Disordered" evidence="1">
    <location>
        <begin position="1"/>
        <end position="93"/>
    </location>
</feature>
<feature type="compositionally biased region" description="Basic and acidic residues" evidence="1">
    <location>
        <begin position="503"/>
        <end position="514"/>
    </location>
</feature>
<proteinExistence type="predicted"/>
<sequence>MENEKRHGNVLAQGEKDADEFEKIVLDDDDSDDCEDREFEVDELTSDEEDLPVFEVNELTSSSSESDREPDPEEIPTFPNRDRIVGHVPRVSGTTGITDEAYSKFLSAFEESQNREDEELRKWLLDDEEEDYDWDYSSEAAKLLEVSDEYRNDTAVRVSKTELIQLVKDHWKSEEAKWMSQEKNEPPEKPKKVIREQSRTAQAASKQRQLAPAWCRDRIPQPLINASMAETFQSQMKIHLQLLVQMILLSRQQTAASNSNTRLTTAEALLLQFKQMRDISFQYRHIYGYAYPQQTPSSSDWRSLTILQLTHQFLMRMRGAYPNETEEDRITDVFSNFFPEYEDSLLPDYTESKAAHSTSELTGLERLDLDRWGFDRELFDRLVDSNRFTWTTAEDYLLSLEIARRGKDLVYTTLLPTKTYAEIKRRYAELTRRRAPQNAVKEIESLMQRPLSPQEWRLVDRGVMQYGLHRWDMIQAHLLPGRDKVILERLYHRRTKKRAQKRKERERAREKKMAEAGGNKQAIVSKR</sequence>
<accession>A0AAV8V3P5</accession>
<evidence type="ECO:0008006" key="4">
    <source>
        <dbReference type="Google" id="ProtNLM"/>
    </source>
</evidence>
<comment type="caution">
    <text evidence="2">The sequence shown here is derived from an EMBL/GenBank/DDBJ whole genome shotgun (WGS) entry which is preliminary data.</text>
</comment>
<feature type="compositionally biased region" description="Acidic residues" evidence="1">
    <location>
        <begin position="27"/>
        <end position="52"/>
    </location>
</feature>
<organism evidence="2 3">
    <name type="scientific">Rhodosorus marinus</name>
    <dbReference type="NCBI Taxonomy" id="101924"/>
    <lineage>
        <taxon>Eukaryota</taxon>
        <taxon>Rhodophyta</taxon>
        <taxon>Stylonematophyceae</taxon>
        <taxon>Stylonematales</taxon>
        <taxon>Stylonemataceae</taxon>
        <taxon>Rhodosorus</taxon>
    </lineage>
</organism>
<dbReference type="EMBL" id="JAMWBK010000002">
    <property type="protein sequence ID" value="KAJ8907526.1"/>
    <property type="molecule type" value="Genomic_DNA"/>
</dbReference>
<protein>
    <recommendedName>
        <fullName evidence="4">Myb-like domain-containing protein</fullName>
    </recommendedName>
</protein>
<feature type="region of interest" description="Disordered" evidence="1">
    <location>
        <begin position="496"/>
        <end position="527"/>
    </location>
</feature>
<dbReference type="Proteomes" id="UP001157974">
    <property type="component" value="Unassembled WGS sequence"/>
</dbReference>